<feature type="signal peptide" evidence="2">
    <location>
        <begin position="1"/>
        <end position="22"/>
    </location>
</feature>
<protein>
    <recommendedName>
        <fullName evidence="5">Secreted protein</fullName>
    </recommendedName>
</protein>
<evidence type="ECO:0008006" key="5">
    <source>
        <dbReference type="Google" id="ProtNLM"/>
    </source>
</evidence>
<gene>
    <name evidence="3" type="ORF">BE21_27375</name>
</gene>
<dbReference type="AlphaFoldDB" id="A0A150TST6"/>
<feature type="compositionally biased region" description="Gly residues" evidence="1">
    <location>
        <begin position="39"/>
        <end position="48"/>
    </location>
</feature>
<name>A0A150TST6_SORCE</name>
<sequence length="358" mass="35823">MRRSAVQSVTAIVALLAASACTQDFDQFAPELFPQSSGSGSGGSGGGQTATASTTSSGGGGGEQCSNGDDDDGDGAVDCADDDCGGFACVAVPEDWQGPGLLYQGPEAADVACPAGFSTRVDVGGRDPVDTPATCSPCSCGAPDVECELPAVTVYGDEGCAGARVTLPVASENCINLGDSFQPGSYSADAPDVDSATCAASGGEPTLPPPRFGIEGLVCAPGPDAGGCDAGEACAPREVDAPFEQGVCIWREGERRCPEGFGEQHVFASSMVDNRGCARCTCDADGVRCAATLALFGETRCREPIEAVPFNGSCVDDPPAAASVSIEVTGAGSCQPRGGAPRGEVEEGDDKITVCCAR</sequence>
<feature type="region of interest" description="Disordered" evidence="1">
    <location>
        <begin position="32"/>
        <end position="70"/>
    </location>
</feature>
<dbReference type="Proteomes" id="UP000075502">
    <property type="component" value="Unassembled WGS sequence"/>
</dbReference>
<evidence type="ECO:0000256" key="1">
    <source>
        <dbReference type="SAM" id="MobiDB-lite"/>
    </source>
</evidence>
<evidence type="ECO:0000313" key="4">
    <source>
        <dbReference type="Proteomes" id="UP000075502"/>
    </source>
</evidence>
<dbReference type="EMBL" id="JEME01001202">
    <property type="protein sequence ID" value="KYG07781.1"/>
    <property type="molecule type" value="Genomic_DNA"/>
</dbReference>
<proteinExistence type="predicted"/>
<feature type="chain" id="PRO_5007569996" description="Secreted protein" evidence="2">
    <location>
        <begin position="23"/>
        <end position="358"/>
    </location>
</feature>
<comment type="caution">
    <text evidence="3">The sequence shown here is derived from an EMBL/GenBank/DDBJ whole genome shotgun (WGS) entry which is preliminary data.</text>
</comment>
<keyword evidence="2" id="KW-0732">Signal</keyword>
<organism evidence="3 4">
    <name type="scientific">Sorangium cellulosum</name>
    <name type="common">Polyangium cellulosum</name>
    <dbReference type="NCBI Taxonomy" id="56"/>
    <lineage>
        <taxon>Bacteria</taxon>
        <taxon>Pseudomonadati</taxon>
        <taxon>Myxococcota</taxon>
        <taxon>Polyangia</taxon>
        <taxon>Polyangiales</taxon>
        <taxon>Polyangiaceae</taxon>
        <taxon>Sorangium</taxon>
    </lineage>
</organism>
<evidence type="ECO:0000313" key="3">
    <source>
        <dbReference type="EMBL" id="KYG07781.1"/>
    </source>
</evidence>
<evidence type="ECO:0000256" key="2">
    <source>
        <dbReference type="SAM" id="SignalP"/>
    </source>
</evidence>
<dbReference type="PROSITE" id="PS51257">
    <property type="entry name" value="PROKAR_LIPOPROTEIN"/>
    <property type="match status" value="1"/>
</dbReference>
<accession>A0A150TST6</accession>
<reference evidence="3 4" key="1">
    <citation type="submission" date="2014-02" db="EMBL/GenBank/DDBJ databases">
        <title>The small core and large imbalanced accessory genome model reveals a collaborative survival strategy of Sorangium cellulosum strains in nature.</title>
        <authorList>
            <person name="Han K."/>
            <person name="Peng R."/>
            <person name="Blom J."/>
            <person name="Li Y.-Z."/>
        </authorList>
    </citation>
    <scope>NUCLEOTIDE SEQUENCE [LARGE SCALE GENOMIC DNA]</scope>
    <source>
        <strain evidence="3 4">So0007-03</strain>
    </source>
</reference>